<keyword evidence="5" id="KW-1185">Reference proteome</keyword>
<accession>A0AAN9ENP3</accession>
<dbReference type="PANTHER" id="PTHR48258">
    <property type="entry name" value="DUF4218 DOMAIN-CONTAINING PROTEIN-RELATED"/>
    <property type="match status" value="1"/>
</dbReference>
<dbReference type="EMBL" id="JAYWIO010000005">
    <property type="protein sequence ID" value="KAK7260419.1"/>
    <property type="molecule type" value="Genomic_DNA"/>
</dbReference>
<protein>
    <recommendedName>
        <fullName evidence="6">DUF4218 domain-containing protein</fullName>
    </recommendedName>
</protein>
<dbReference type="AlphaFoldDB" id="A0AAN9ENP3"/>
<evidence type="ECO:0000259" key="2">
    <source>
        <dbReference type="Pfam" id="PF13952"/>
    </source>
</evidence>
<gene>
    <name evidence="4" type="ORF">RIF29_26445</name>
</gene>
<dbReference type="PANTHER" id="PTHR48258:SF12">
    <property type="entry name" value="TRANSPOSON PROTEIN, CACTA, EN_SPM SUB-CLASS"/>
    <property type="match status" value="1"/>
</dbReference>
<evidence type="ECO:0008006" key="6">
    <source>
        <dbReference type="Google" id="ProtNLM"/>
    </source>
</evidence>
<evidence type="ECO:0000313" key="5">
    <source>
        <dbReference type="Proteomes" id="UP001372338"/>
    </source>
</evidence>
<feature type="region of interest" description="Disordered" evidence="1">
    <location>
        <begin position="299"/>
        <end position="319"/>
    </location>
</feature>
<sequence length="319" mass="36813">MVHLVVHLVEEAKLGGPVHYRWMFPIERYLGLLKSYVRNKACSEGSIVEGYLMQEILTFCSRGRIQNTKVDKKVHRGFVHWFANRIANNLNDIRGSNDEDVLISLAQGPFDQARRFTAYNVNGFKFRTLERDESLETQNSGVFGTFGTRSYSSNSDTQMRFGRVPCYGKLIDIIEVFYNGFMVPLFKCEWANTTNPRGMRTDKLGFTSINFTRLIHTGEHEDDEPYIKASEAQLVYYVDDEKEKGWSIPVHLKPRDLYDMGVNDEEIMPSNEAYPPQNLEQFFPDDTTHIQLARVAIDDDFQSSSENENVEDDNENMVL</sequence>
<dbReference type="InterPro" id="IPR025312">
    <property type="entry name" value="DUF4216"/>
</dbReference>
<feature type="domain" description="DUF4218" evidence="3">
    <location>
        <begin position="1"/>
        <end position="62"/>
    </location>
</feature>
<name>A0AAN9ENP3_CROPI</name>
<feature type="compositionally biased region" description="Acidic residues" evidence="1">
    <location>
        <begin position="308"/>
        <end position="319"/>
    </location>
</feature>
<evidence type="ECO:0000256" key="1">
    <source>
        <dbReference type="SAM" id="MobiDB-lite"/>
    </source>
</evidence>
<proteinExistence type="predicted"/>
<dbReference type="Proteomes" id="UP001372338">
    <property type="component" value="Unassembled WGS sequence"/>
</dbReference>
<organism evidence="4 5">
    <name type="scientific">Crotalaria pallida</name>
    <name type="common">Smooth rattlebox</name>
    <name type="synonym">Crotalaria striata</name>
    <dbReference type="NCBI Taxonomy" id="3830"/>
    <lineage>
        <taxon>Eukaryota</taxon>
        <taxon>Viridiplantae</taxon>
        <taxon>Streptophyta</taxon>
        <taxon>Embryophyta</taxon>
        <taxon>Tracheophyta</taxon>
        <taxon>Spermatophyta</taxon>
        <taxon>Magnoliopsida</taxon>
        <taxon>eudicotyledons</taxon>
        <taxon>Gunneridae</taxon>
        <taxon>Pentapetalae</taxon>
        <taxon>rosids</taxon>
        <taxon>fabids</taxon>
        <taxon>Fabales</taxon>
        <taxon>Fabaceae</taxon>
        <taxon>Papilionoideae</taxon>
        <taxon>50 kb inversion clade</taxon>
        <taxon>genistoids sensu lato</taxon>
        <taxon>core genistoids</taxon>
        <taxon>Crotalarieae</taxon>
        <taxon>Crotalaria</taxon>
    </lineage>
</organism>
<dbReference type="Pfam" id="PF13960">
    <property type="entry name" value="DUF4218"/>
    <property type="match status" value="1"/>
</dbReference>
<dbReference type="Pfam" id="PF13952">
    <property type="entry name" value="DUF4216"/>
    <property type="match status" value="1"/>
</dbReference>
<comment type="caution">
    <text evidence="4">The sequence shown here is derived from an EMBL/GenBank/DDBJ whole genome shotgun (WGS) entry which is preliminary data.</text>
</comment>
<evidence type="ECO:0000313" key="4">
    <source>
        <dbReference type="EMBL" id="KAK7260419.1"/>
    </source>
</evidence>
<dbReference type="InterPro" id="IPR025452">
    <property type="entry name" value="DUF4218"/>
</dbReference>
<evidence type="ECO:0000259" key="3">
    <source>
        <dbReference type="Pfam" id="PF13960"/>
    </source>
</evidence>
<feature type="domain" description="DUF4216" evidence="2">
    <location>
        <begin position="174"/>
        <end position="248"/>
    </location>
</feature>
<reference evidence="4 5" key="1">
    <citation type="submission" date="2024-01" db="EMBL/GenBank/DDBJ databases">
        <title>The genomes of 5 underutilized Papilionoideae crops provide insights into root nodulation and disease resistanc.</title>
        <authorList>
            <person name="Yuan L."/>
        </authorList>
    </citation>
    <scope>NUCLEOTIDE SEQUENCE [LARGE SCALE GENOMIC DNA]</scope>
    <source>
        <strain evidence="4">ZHUSHIDOU_FW_LH</strain>
        <tissue evidence="4">Leaf</tissue>
    </source>
</reference>